<reference evidence="9" key="1">
    <citation type="submission" date="2020-05" db="EMBL/GenBank/DDBJ databases">
        <title>Frigoriglobus tundricola gen. nov., sp. nov., a psychrotolerant cellulolytic planctomycete of the family Gemmataceae with two divergent copies of 16S rRNA gene.</title>
        <authorList>
            <person name="Kulichevskaya I.S."/>
            <person name="Ivanova A.A."/>
            <person name="Naumoff D.G."/>
            <person name="Beletsky A.V."/>
            <person name="Rijpstra W.I.C."/>
            <person name="Sinninghe Damste J.S."/>
            <person name="Mardanov A.V."/>
            <person name="Ravin N.V."/>
            <person name="Dedysh S.N."/>
        </authorList>
    </citation>
    <scope>NUCLEOTIDE SEQUENCE [LARGE SCALE GENOMIC DNA]</scope>
    <source>
        <strain evidence="9">PL17</strain>
    </source>
</reference>
<dbReference type="Pfam" id="PF01656">
    <property type="entry name" value="CbiA"/>
    <property type="match status" value="1"/>
</dbReference>
<evidence type="ECO:0000259" key="7">
    <source>
        <dbReference type="Pfam" id="PF01656"/>
    </source>
</evidence>
<keyword evidence="5" id="KW-1133">Transmembrane helix</keyword>
<feature type="region of interest" description="Disordered" evidence="4">
    <location>
        <begin position="212"/>
        <end position="236"/>
    </location>
</feature>
<protein>
    <recommendedName>
        <fullName evidence="7">CobQ/CobB/MinD/ParA nucleotide binding domain-containing protein</fullName>
    </recommendedName>
</protein>
<accession>A0A6M5YVJ1</accession>
<dbReference type="PANTHER" id="PTHR32309:SF31">
    <property type="entry name" value="CAPSULAR EXOPOLYSACCHARIDE FAMILY"/>
    <property type="match status" value="1"/>
</dbReference>
<keyword evidence="1" id="KW-0547">Nucleotide-binding</keyword>
<keyword evidence="3" id="KW-0175">Coiled coil</keyword>
<keyword evidence="6" id="KW-0732">Signal</keyword>
<keyword evidence="5" id="KW-0812">Transmembrane</keyword>
<dbReference type="InterPro" id="IPR002586">
    <property type="entry name" value="CobQ/CobB/MinD/ParA_Nub-bd_dom"/>
</dbReference>
<keyword evidence="5" id="KW-0472">Membrane</keyword>
<dbReference type="InterPro" id="IPR005702">
    <property type="entry name" value="Wzc-like_C"/>
</dbReference>
<dbReference type="PANTHER" id="PTHR32309">
    <property type="entry name" value="TYROSINE-PROTEIN KINASE"/>
    <property type="match status" value="1"/>
</dbReference>
<dbReference type="InterPro" id="IPR027417">
    <property type="entry name" value="P-loop_NTPase"/>
</dbReference>
<feature type="domain" description="CobQ/CobB/MinD/ParA nucleotide binding" evidence="7">
    <location>
        <begin position="500"/>
        <end position="675"/>
    </location>
</feature>
<evidence type="ECO:0000256" key="6">
    <source>
        <dbReference type="SAM" id="SignalP"/>
    </source>
</evidence>
<gene>
    <name evidence="8" type="ORF">FTUN_5625</name>
</gene>
<evidence type="ECO:0000256" key="4">
    <source>
        <dbReference type="SAM" id="MobiDB-lite"/>
    </source>
</evidence>
<evidence type="ECO:0000313" key="9">
    <source>
        <dbReference type="Proteomes" id="UP000503447"/>
    </source>
</evidence>
<dbReference type="InterPro" id="IPR050445">
    <property type="entry name" value="Bact_polysacc_biosynth/exp"/>
</dbReference>
<name>A0A6M5YVJ1_9BACT</name>
<dbReference type="SUPFAM" id="SSF52540">
    <property type="entry name" value="P-loop containing nucleoside triphosphate hydrolases"/>
    <property type="match status" value="1"/>
</dbReference>
<feature type="signal peptide" evidence="6">
    <location>
        <begin position="1"/>
        <end position="26"/>
    </location>
</feature>
<evidence type="ECO:0000256" key="2">
    <source>
        <dbReference type="ARBA" id="ARBA00022840"/>
    </source>
</evidence>
<sequence>MFLLALAAGAAAWCLLALPKTSVAVAFHISTQAPALLDATSESRIDFGSYRQAQIALVKRRQTLAAVLSSPAVQQLGVIQKQPNPQDWLSDALKVDTKGGELMVVSIEGDNPEELFTILEALCRAYLAEVDERDNGTRRRRIDKLEATNRSYRADLKTNYDRIDAIAVSLGAKDGETQALNDSLLRDDLRNATRELSVVRDQLQRAELDLRAAETPNAAPEAGGKGGAGTAPPGREAVVSPAQIDEELRQDADLRELEARVVQAQLTLNATKALFNPGERPLAVAKAEEELAAAQQKRDKYRDELRPRLESAVRKQAEQRERARMAGLRDAVAGLKKQEALVKTKVLDLREEVVKSNDYRVEIAKIRSEIAQTEKVMTRIADEANSIKIELGGAPPRVSLAEEPHVVPGLGGSRRKKFAVAAVLGVLFVGFAGVVLWEQRTARVTHPDDVTVALGVRLIGAVPPAGPAQDGTHAVLVEAIDATRTMLLSGGPDSDLRVVVVASAIAGEGKTSLSGHLAISLARAGSRTLLIDGDLRAPTAQRVFGGPLAPGLCEVLRGEIGAVAAVRPTDVPGLSVLTAGEWTLVTRQALVGNGWRAVKEQLRAAFDFVVVDTSPLLLVSDALLLAREADGVVVSVLMGVSQVALTEEAVSRLQTVRAKLTGVIANGVRSAAHEYTRAYRAHESPALPVGGAGGPHER</sequence>
<feature type="chain" id="PRO_5027089618" description="CobQ/CobB/MinD/ParA nucleotide binding domain-containing protein" evidence="6">
    <location>
        <begin position="27"/>
        <end position="698"/>
    </location>
</feature>
<feature type="coiled-coil region" evidence="3">
    <location>
        <begin position="254"/>
        <end position="304"/>
    </location>
</feature>
<dbReference type="Gene3D" id="3.40.50.300">
    <property type="entry name" value="P-loop containing nucleotide triphosphate hydrolases"/>
    <property type="match status" value="1"/>
</dbReference>
<evidence type="ECO:0000256" key="1">
    <source>
        <dbReference type="ARBA" id="ARBA00022741"/>
    </source>
</evidence>
<evidence type="ECO:0000256" key="5">
    <source>
        <dbReference type="SAM" id="Phobius"/>
    </source>
</evidence>
<dbReference type="AlphaFoldDB" id="A0A6M5YVJ1"/>
<organism evidence="8 9">
    <name type="scientific">Frigoriglobus tundricola</name>
    <dbReference type="NCBI Taxonomy" id="2774151"/>
    <lineage>
        <taxon>Bacteria</taxon>
        <taxon>Pseudomonadati</taxon>
        <taxon>Planctomycetota</taxon>
        <taxon>Planctomycetia</taxon>
        <taxon>Gemmatales</taxon>
        <taxon>Gemmataceae</taxon>
        <taxon>Frigoriglobus</taxon>
    </lineage>
</organism>
<proteinExistence type="predicted"/>
<keyword evidence="2" id="KW-0067">ATP-binding</keyword>
<evidence type="ECO:0000256" key="3">
    <source>
        <dbReference type="SAM" id="Coils"/>
    </source>
</evidence>
<evidence type="ECO:0000313" key="8">
    <source>
        <dbReference type="EMBL" id="QJW98045.1"/>
    </source>
</evidence>
<dbReference type="KEGG" id="ftj:FTUN_5625"/>
<dbReference type="CDD" id="cd05387">
    <property type="entry name" value="BY-kinase"/>
    <property type="match status" value="1"/>
</dbReference>
<feature type="transmembrane region" description="Helical" evidence="5">
    <location>
        <begin position="418"/>
        <end position="437"/>
    </location>
</feature>
<dbReference type="EMBL" id="CP053452">
    <property type="protein sequence ID" value="QJW98045.1"/>
    <property type="molecule type" value="Genomic_DNA"/>
</dbReference>
<keyword evidence="9" id="KW-1185">Reference proteome</keyword>
<dbReference type="Proteomes" id="UP000503447">
    <property type="component" value="Chromosome"/>
</dbReference>